<dbReference type="Pfam" id="PF06219">
    <property type="entry name" value="DUF1005"/>
    <property type="match status" value="1"/>
</dbReference>
<proteinExistence type="predicted"/>
<evidence type="ECO:0000313" key="1">
    <source>
        <dbReference type="EMBL" id="THU73918.1"/>
    </source>
</evidence>
<dbReference type="PANTHER" id="PTHR31317:SF4">
    <property type="entry name" value="OS08G0163500 PROTEIN"/>
    <property type="match status" value="1"/>
</dbReference>
<dbReference type="PANTHER" id="PTHR31317">
    <property type="entry name" value="OS08G0163500 PROTEIN"/>
    <property type="match status" value="1"/>
</dbReference>
<keyword evidence="2" id="KW-1185">Reference proteome</keyword>
<organism evidence="1 2">
    <name type="scientific">Musa balbisiana</name>
    <name type="common">Banana</name>
    <dbReference type="NCBI Taxonomy" id="52838"/>
    <lineage>
        <taxon>Eukaryota</taxon>
        <taxon>Viridiplantae</taxon>
        <taxon>Streptophyta</taxon>
        <taxon>Embryophyta</taxon>
        <taxon>Tracheophyta</taxon>
        <taxon>Spermatophyta</taxon>
        <taxon>Magnoliopsida</taxon>
        <taxon>Liliopsida</taxon>
        <taxon>Zingiberales</taxon>
        <taxon>Musaceae</taxon>
        <taxon>Musa</taxon>
    </lineage>
</organism>
<dbReference type="AlphaFoldDB" id="A0A4S8KFQ9"/>
<gene>
    <name evidence="1" type="ORF">C4D60_Mb04t27920</name>
</gene>
<comment type="caution">
    <text evidence="1">The sequence shown here is derived from an EMBL/GenBank/DDBJ whole genome shotgun (WGS) entry which is preliminary data.</text>
</comment>
<dbReference type="EMBL" id="PYDT01000001">
    <property type="protein sequence ID" value="THU73918.1"/>
    <property type="molecule type" value="Genomic_DNA"/>
</dbReference>
<name>A0A4S8KFQ9_MUSBA</name>
<dbReference type="STRING" id="52838.A0A4S8KFQ9"/>
<sequence length="493" mass="54907">MEFSSVLILALGKRFEFLSRFRGSRGSSFREDDKITIFGRHGEVILQRTMDPQTFVRLSIGSLGLRFSVDALKARRGAVHAYSKCFCEIRLRGFPIQTAPVPLMSSPEASPDPDSNVILFYLEESDVKALALPRCFRTSQVYLDIVVYMGRQSSHCGVTGRKQQIGSLRLEIGPEWGLEKPALIHNGWMHIGQNKREAEKHGPELHLKVKLDPDPRYVFKFEDETTLSPQIVQLQGTIKQPIFSCKFIQDRRTSPLDMISGHWTNSNTENHDAERRERKGWKVMIHDLSGSAVAAAFMATPFVPSMGCDRVARSNPGAWLILRPDPVSSSESWHPWGRLEAWRETGPRDTVCLRLHILPEGQDAGILVSDVAISSDKGGEFYIDMDRQMPVGIPVGKPQGSTGEFCSASLAPMVGRFVMNCKVQGEGQCSKPLVQLAVQHVTCVEDAAIFMALAAAVDLSIKACRPFGRKSKKKGIFHSFPTLQDINQLMGRA</sequence>
<evidence type="ECO:0000313" key="2">
    <source>
        <dbReference type="Proteomes" id="UP000317650"/>
    </source>
</evidence>
<protein>
    <submittedName>
        <fullName evidence="1">Uncharacterized protein</fullName>
    </submittedName>
</protein>
<reference evidence="1 2" key="1">
    <citation type="journal article" date="2019" name="Nat. Plants">
        <title>Genome sequencing of Musa balbisiana reveals subgenome evolution and function divergence in polyploid bananas.</title>
        <authorList>
            <person name="Yao X."/>
        </authorList>
    </citation>
    <scope>NUCLEOTIDE SEQUENCE [LARGE SCALE GENOMIC DNA]</scope>
    <source>
        <strain evidence="2">cv. DH-PKW</strain>
        <tissue evidence="1">Leaves</tissue>
    </source>
</reference>
<dbReference type="Proteomes" id="UP000317650">
    <property type="component" value="Chromosome 4"/>
</dbReference>
<dbReference type="InterPro" id="IPR010410">
    <property type="entry name" value="DUF1005"/>
</dbReference>
<accession>A0A4S8KFQ9</accession>